<keyword evidence="2 8" id="KW-0813">Transport</keyword>
<keyword evidence="5 9" id="KW-0812">Transmembrane</keyword>
<dbReference type="Proteomes" id="UP000050920">
    <property type="component" value="Unassembled WGS sequence"/>
</dbReference>
<keyword evidence="3 8" id="KW-1003">Cell membrane</keyword>
<feature type="transmembrane region" description="Helical" evidence="9">
    <location>
        <begin position="279"/>
        <end position="298"/>
    </location>
</feature>
<dbReference type="PANTHER" id="PTHR33989:SF4">
    <property type="entry name" value="PTS SYSTEM N,N'-DIACETYLCHITOBIOSE-SPECIFIC EIIC COMPONENT"/>
    <property type="match status" value="1"/>
</dbReference>
<feature type="transmembrane region" description="Helical" evidence="9">
    <location>
        <begin position="180"/>
        <end position="208"/>
    </location>
</feature>
<name>A0A0R2NGV4_9LACO</name>
<evidence type="ECO:0000256" key="7">
    <source>
        <dbReference type="ARBA" id="ARBA00023136"/>
    </source>
</evidence>
<dbReference type="InterPro" id="IPR004501">
    <property type="entry name" value="PTS_EIIC_3"/>
</dbReference>
<dbReference type="GO" id="GO:0005886">
    <property type="term" value="C:plasma membrane"/>
    <property type="evidence" value="ECO:0007669"/>
    <property type="project" value="UniProtKB-SubCell"/>
</dbReference>
<dbReference type="AlphaFoldDB" id="A0A0R2NGV4"/>
<dbReference type="PIRSF" id="PIRSF006351">
    <property type="entry name" value="PTS_EIIC-Cellobiose"/>
    <property type="match status" value="1"/>
</dbReference>
<dbReference type="InterPro" id="IPR004796">
    <property type="entry name" value="PTS_IIC_cello"/>
</dbReference>
<evidence type="ECO:0000256" key="5">
    <source>
        <dbReference type="ARBA" id="ARBA00022692"/>
    </source>
</evidence>
<keyword evidence="12" id="KW-1185">Reference proteome</keyword>
<feature type="transmembrane region" description="Helical" evidence="9">
    <location>
        <begin position="304"/>
        <end position="321"/>
    </location>
</feature>
<evidence type="ECO:0000256" key="8">
    <source>
        <dbReference type="PIRNR" id="PIRNR006351"/>
    </source>
</evidence>
<evidence type="ECO:0000256" key="9">
    <source>
        <dbReference type="SAM" id="Phobius"/>
    </source>
</evidence>
<dbReference type="GO" id="GO:1901264">
    <property type="term" value="P:carbohydrate derivative transport"/>
    <property type="evidence" value="ECO:0007669"/>
    <property type="project" value="TreeGrafter"/>
</dbReference>
<evidence type="ECO:0000313" key="12">
    <source>
        <dbReference type="Proteomes" id="UP000050920"/>
    </source>
</evidence>
<comment type="function">
    <text evidence="8">The phosphoenolpyruvate-dependent sugar phosphotransferase system (PTS), a major carbohydrate active -transport system, catalyzes the phosphorylation of incoming sugar substrates concomitant with their translocation across the cell membrane.</text>
</comment>
<dbReference type="GO" id="GO:0008982">
    <property type="term" value="F:protein-N(PI)-phosphohistidine-sugar phosphotransferase activity"/>
    <property type="evidence" value="ECO:0007669"/>
    <property type="project" value="UniProtKB-UniRule"/>
</dbReference>
<gene>
    <name evidence="11" type="ORF">DY78_GL001412</name>
</gene>
<evidence type="ECO:0000313" key="11">
    <source>
        <dbReference type="EMBL" id="KRO25057.1"/>
    </source>
</evidence>
<feature type="transmembrane region" description="Helical" evidence="9">
    <location>
        <begin position="356"/>
        <end position="376"/>
    </location>
</feature>
<dbReference type="EMBL" id="AYGX02000155">
    <property type="protein sequence ID" value="KRO25057.1"/>
    <property type="molecule type" value="Genomic_DNA"/>
</dbReference>
<dbReference type="NCBIfam" id="TIGR00410">
    <property type="entry name" value="lacE"/>
    <property type="match status" value="1"/>
</dbReference>
<sequence>MFKMGNFMNNKVLPPIMKFVNTKAITALKNGMLFTLPFIMIGSVFLILASLPVASWAAWMTKTGLSAICLQIYNASFGVMSIFAVVGIAYTWVKDDGFDPLPAGLTALVSFFIIQRPTTPITIDGKVLVSAAKVTQVSMIDRTWLGGQGMIAAILIGLVTGWIYSWFLKRDIRIKLPEQVPAAVSGSFTALIPATAITVGWLVVYGLFDVFGHTTLVEFIYKVVQTPLQGLTDTFGGMLIIALLIPLFWFFGVHGAVIIGGIMGPLLQANSLANAKITAAGHVASAATGGHIVTQSLLDQFGTVTGSGMTFGLVVFMTFFAKSQQMKSIGRLGIGTGIFNINEPVLFGTPIVMNPILAAPFILMPAISMGATYLAIKFGLIPYFRGPMVPWTTPPIISGLLVGDWRTALWQAFMIFSSFFVYMPFARKQDNILYKQEKEALAKEQQAAVEEGGVTAE</sequence>
<comment type="caution">
    <text evidence="11">The sequence shown here is derived from an EMBL/GenBank/DDBJ whole genome shotgun (WGS) entry which is preliminary data.</text>
</comment>
<feature type="transmembrane region" description="Helical" evidence="9">
    <location>
        <begin position="408"/>
        <end position="425"/>
    </location>
</feature>
<dbReference type="InterPro" id="IPR003352">
    <property type="entry name" value="PTS_EIIC"/>
</dbReference>
<feature type="domain" description="PTS EIIC type-3" evidence="10">
    <location>
        <begin position="8"/>
        <end position="425"/>
    </location>
</feature>
<evidence type="ECO:0000256" key="4">
    <source>
        <dbReference type="ARBA" id="ARBA00022597"/>
    </source>
</evidence>
<dbReference type="PROSITE" id="PS51105">
    <property type="entry name" value="PTS_EIIC_TYPE_3"/>
    <property type="match status" value="1"/>
</dbReference>
<feature type="transmembrane region" description="Helical" evidence="9">
    <location>
        <begin position="238"/>
        <end position="267"/>
    </location>
</feature>
<keyword evidence="7 8" id="KW-0472">Membrane</keyword>
<keyword evidence="6 9" id="KW-1133">Transmembrane helix</keyword>
<feature type="transmembrane region" description="Helical" evidence="9">
    <location>
        <begin position="72"/>
        <end position="93"/>
    </location>
</feature>
<feature type="transmembrane region" description="Helical" evidence="9">
    <location>
        <begin position="38"/>
        <end position="60"/>
    </location>
</feature>
<feature type="transmembrane region" description="Helical" evidence="9">
    <location>
        <begin position="149"/>
        <end position="168"/>
    </location>
</feature>
<dbReference type="GO" id="GO:0009401">
    <property type="term" value="P:phosphoenolpyruvate-dependent sugar phosphotransferase system"/>
    <property type="evidence" value="ECO:0007669"/>
    <property type="project" value="InterPro"/>
</dbReference>
<accession>A0A0R2NGV4</accession>
<evidence type="ECO:0000256" key="6">
    <source>
        <dbReference type="ARBA" id="ARBA00022989"/>
    </source>
</evidence>
<evidence type="ECO:0000256" key="1">
    <source>
        <dbReference type="ARBA" id="ARBA00004651"/>
    </source>
</evidence>
<dbReference type="InterPro" id="IPR051088">
    <property type="entry name" value="PTS_Sugar-EIIC/EIIB"/>
</dbReference>
<organism evidence="11 12">
    <name type="scientific">Lactiplantibacillus fabifermentans DSM 21115</name>
    <dbReference type="NCBI Taxonomy" id="1413187"/>
    <lineage>
        <taxon>Bacteria</taxon>
        <taxon>Bacillati</taxon>
        <taxon>Bacillota</taxon>
        <taxon>Bacilli</taxon>
        <taxon>Lactobacillales</taxon>
        <taxon>Lactobacillaceae</taxon>
        <taxon>Lactiplantibacillus</taxon>
    </lineage>
</organism>
<keyword evidence="4 8" id="KW-0762">Sugar transport</keyword>
<dbReference type="Pfam" id="PF02378">
    <property type="entry name" value="PTS_EIIC"/>
    <property type="match status" value="1"/>
</dbReference>
<reference evidence="11 12" key="1">
    <citation type="journal article" date="2015" name="Genome Announc.">
        <title>Expanding the biotechnology potential of lactobacilli through comparative genomics of 213 strains and associated genera.</title>
        <authorList>
            <person name="Sun Z."/>
            <person name="Harris H.M."/>
            <person name="McCann A."/>
            <person name="Guo C."/>
            <person name="Argimon S."/>
            <person name="Zhang W."/>
            <person name="Yang X."/>
            <person name="Jeffery I.B."/>
            <person name="Cooney J.C."/>
            <person name="Kagawa T.F."/>
            <person name="Liu W."/>
            <person name="Song Y."/>
            <person name="Salvetti E."/>
            <person name="Wrobel A."/>
            <person name="Rasinkangas P."/>
            <person name="Parkhill J."/>
            <person name="Rea M.C."/>
            <person name="O'Sullivan O."/>
            <person name="Ritari J."/>
            <person name="Douillard F.P."/>
            <person name="Paul Ross R."/>
            <person name="Yang R."/>
            <person name="Briner A.E."/>
            <person name="Felis G.E."/>
            <person name="de Vos W.M."/>
            <person name="Barrangou R."/>
            <person name="Klaenhammer T.R."/>
            <person name="Caufield P.W."/>
            <person name="Cui Y."/>
            <person name="Zhang H."/>
            <person name="O'Toole P.W."/>
        </authorList>
    </citation>
    <scope>NUCLEOTIDE SEQUENCE [LARGE SCALE GENOMIC DNA]</scope>
    <source>
        <strain evidence="11 12">DSM 21115</strain>
    </source>
</reference>
<dbReference type="PANTHER" id="PTHR33989">
    <property type="match status" value="1"/>
</dbReference>
<proteinExistence type="predicted"/>
<evidence type="ECO:0000259" key="10">
    <source>
        <dbReference type="PROSITE" id="PS51105"/>
    </source>
</evidence>
<comment type="subcellular location">
    <subcellularLocation>
        <location evidence="1">Cell membrane</location>
        <topology evidence="1">Multi-pass membrane protein</topology>
    </subcellularLocation>
</comment>
<protein>
    <recommendedName>
        <fullName evidence="8">Permease IIC component</fullName>
    </recommendedName>
</protein>
<evidence type="ECO:0000256" key="3">
    <source>
        <dbReference type="ARBA" id="ARBA00022475"/>
    </source>
</evidence>
<evidence type="ECO:0000256" key="2">
    <source>
        <dbReference type="ARBA" id="ARBA00022448"/>
    </source>
</evidence>